<evidence type="ECO:0000313" key="1">
    <source>
        <dbReference type="EMBL" id="KAI3368293.1"/>
    </source>
</evidence>
<accession>A0ACB8WLF0</accession>
<sequence>MEREIDRRIGAASAVMRSVYRTVVVKKELSRKAKLSIYRSIYVLPPSPMVMNFGPSQHLLHLFKRAIH</sequence>
<comment type="caution">
    <text evidence="1">The sequence shown here is derived from an EMBL/GenBank/DDBJ whole genome shotgun (WGS) entry which is preliminary data.</text>
</comment>
<proteinExistence type="predicted"/>
<reference evidence="1" key="1">
    <citation type="submission" date="2022-04" db="EMBL/GenBank/DDBJ databases">
        <title>Jade perch genome.</title>
        <authorList>
            <person name="Chao B."/>
        </authorList>
    </citation>
    <scope>NUCLEOTIDE SEQUENCE</scope>
    <source>
        <strain evidence="1">CB-2022</strain>
    </source>
</reference>
<gene>
    <name evidence="1" type="ORF">L3Q82_008003</name>
</gene>
<protein>
    <submittedName>
        <fullName evidence="1">Uncharacterized protein</fullName>
    </submittedName>
</protein>
<evidence type="ECO:0000313" key="2">
    <source>
        <dbReference type="Proteomes" id="UP000831701"/>
    </source>
</evidence>
<name>A0ACB8WLF0_9TELE</name>
<dbReference type="EMBL" id="CM041538">
    <property type="protein sequence ID" value="KAI3368293.1"/>
    <property type="molecule type" value="Genomic_DNA"/>
</dbReference>
<keyword evidence="2" id="KW-1185">Reference proteome</keyword>
<dbReference type="Proteomes" id="UP000831701">
    <property type="component" value="Chromosome 8"/>
</dbReference>
<organism evidence="1 2">
    <name type="scientific">Scortum barcoo</name>
    <name type="common">barcoo grunter</name>
    <dbReference type="NCBI Taxonomy" id="214431"/>
    <lineage>
        <taxon>Eukaryota</taxon>
        <taxon>Metazoa</taxon>
        <taxon>Chordata</taxon>
        <taxon>Craniata</taxon>
        <taxon>Vertebrata</taxon>
        <taxon>Euteleostomi</taxon>
        <taxon>Actinopterygii</taxon>
        <taxon>Neopterygii</taxon>
        <taxon>Teleostei</taxon>
        <taxon>Neoteleostei</taxon>
        <taxon>Acanthomorphata</taxon>
        <taxon>Eupercaria</taxon>
        <taxon>Centrarchiformes</taxon>
        <taxon>Terapontoidei</taxon>
        <taxon>Terapontidae</taxon>
        <taxon>Scortum</taxon>
    </lineage>
</organism>